<evidence type="ECO:0000313" key="2">
    <source>
        <dbReference type="Proteomes" id="UP000279307"/>
    </source>
</evidence>
<proteinExistence type="predicted"/>
<evidence type="ECO:0008006" key="3">
    <source>
        <dbReference type="Google" id="ProtNLM"/>
    </source>
</evidence>
<reference evidence="1 2" key="1">
    <citation type="journal article" date="2018" name="Genome Res.">
        <title>The genomic architecture and molecular evolution of ant odorant receptors.</title>
        <authorList>
            <person name="McKenzie S.K."/>
            <person name="Kronauer D.J.C."/>
        </authorList>
    </citation>
    <scope>NUCLEOTIDE SEQUENCE [LARGE SCALE GENOMIC DNA]</scope>
    <source>
        <strain evidence="1">Clonal line C1</strain>
    </source>
</reference>
<protein>
    <recommendedName>
        <fullName evidence="3">BLUF domain-containing protein</fullName>
    </recommendedName>
</protein>
<dbReference type="PANTHER" id="PTHR34035:SF1">
    <property type="entry name" value="TESTIS-EXPRESSED PROTEIN 47"/>
    <property type="match status" value="1"/>
</dbReference>
<dbReference type="Pfam" id="PF24787">
    <property type="entry name" value="TEX47"/>
    <property type="match status" value="1"/>
</dbReference>
<dbReference type="Proteomes" id="UP000279307">
    <property type="component" value="Chromosome 4"/>
</dbReference>
<dbReference type="PANTHER" id="PTHR34035">
    <property type="entry name" value="TESTIS-EXPRESSED PROTEIN 47"/>
    <property type="match status" value="1"/>
</dbReference>
<dbReference type="EMBL" id="QOIP01000004">
    <property type="protein sequence ID" value="RLU23796.1"/>
    <property type="molecule type" value="Genomic_DNA"/>
</dbReference>
<accession>A0A3L8DU15</accession>
<organism evidence="1 2">
    <name type="scientific">Ooceraea biroi</name>
    <name type="common">Clonal raider ant</name>
    <name type="synonym">Cerapachys biroi</name>
    <dbReference type="NCBI Taxonomy" id="2015173"/>
    <lineage>
        <taxon>Eukaryota</taxon>
        <taxon>Metazoa</taxon>
        <taxon>Ecdysozoa</taxon>
        <taxon>Arthropoda</taxon>
        <taxon>Hexapoda</taxon>
        <taxon>Insecta</taxon>
        <taxon>Pterygota</taxon>
        <taxon>Neoptera</taxon>
        <taxon>Endopterygota</taxon>
        <taxon>Hymenoptera</taxon>
        <taxon>Apocrita</taxon>
        <taxon>Aculeata</taxon>
        <taxon>Formicoidea</taxon>
        <taxon>Formicidae</taxon>
        <taxon>Dorylinae</taxon>
        <taxon>Ooceraea</taxon>
    </lineage>
</organism>
<dbReference type="InterPro" id="IPR055308">
    <property type="entry name" value="TEX47-like"/>
</dbReference>
<evidence type="ECO:0000313" key="1">
    <source>
        <dbReference type="EMBL" id="RLU23796.1"/>
    </source>
</evidence>
<dbReference type="AlphaFoldDB" id="A0A3L8DU15"/>
<sequence>MIRITEPVRKSILDVVRRNLRAAGCKTYVTRVVYFGQYYGTHEVLREKMEGIIHELCMDYSDMPITGLFLVYPTCYVHVLEAWEDIIYKHYELMYATKNDECKFGKAIPLPSYHHVYQRFFTGWCHVYMIPPTLLEMLEDHTLAGIQKHVFNCLIKVYALCEYVSNTVREKSISVQHVLHQLEGPRAAQYLPESTVFEFLLNVKSPVIKTIQEHSLMYSDMSPSAFWDGKDYAYNNLFNLFIF</sequence>
<gene>
    <name evidence="1" type="ORF">DMN91_004004</name>
</gene>
<dbReference type="OrthoDB" id="548795at2759"/>
<comment type="caution">
    <text evidence="1">The sequence shown here is derived from an EMBL/GenBank/DDBJ whole genome shotgun (WGS) entry which is preliminary data.</text>
</comment>
<name>A0A3L8DU15_OOCBI</name>